<keyword evidence="2" id="KW-1185">Reference proteome</keyword>
<name>A0A1M6VVC5_REIAG</name>
<dbReference type="RefSeq" id="WP_073125049.1">
    <property type="nucleotide sequence ID" value="NZ_FRAA01000010.1"/>
</dbReference>
<reference evidence="2" key="1">
    <citation type="submission" date="2016-11" db="EMBL/GenBank/DDBJ databases">
        <authorList>
            <person name="Varghese N."/>
            <person name="Submissions S."/>
        </authorList>
    </citation>
    <scope>NUCLEOTIDE SEQUENCE [LARGE SCALE GENOMIC DNA]</scope>
    <source>
        <strain evidence="2">DSM 26134</strain>
    </source>
</reference>
<dbReference type="CDD" id="cd02230">
    <property type="entry name" value="cupin_HP0902-like"/>
    <property type="match status" value="1"/>
</dbReference>
<dbReference type="AlphaFoldDB" id="A0A1M6VVC5"/>
<dbReference type="STRING" id="156994.SAMN04488028_11012"/>
<protein>
    <recommendedName>
        <fullName evidence="3">Cupin</fullName>
    </recommendedName>
</protein>
<dbReference type="EMBL" id="FRAA01000010">
    <property type="protein sequence ID" value="SHK85381.1"/>
    <property type="molecule type" value="Genomic_DNA"/>
</dbReference>
<organism evidence="1 2">
    <name type="scientific">Reichenbachiella agariperforans</name>
    <dbReference type="NCBI Taxonomy" id="156994"/>
    <lineage>
        <taxon>Bacteria</taxon>
        <taxon>Pseudomonadati</taxon>
        <taxon>Bacteroidota</taxon>
        <taxon>Cytophagia</taxon>
        <taxon>Cytophagales</taxon>
        <taxon>Reichenbachiellaceae</taxon>
        <taxon>Reichenbachiella</taxon>
    </lineage>
</organism>
<dbReference type="InterPro" id="IPR011051">
    <property type="entry name" value="RmlC_Cupin_sf"/>
</dbReference>
<dbReference type="SUPFAM" id="SSF51182">
    <property type="entry name" value="RmlC-like cupins"/>
    <property type="match status" value="1"/>
</dbReference>
<gene>
    <name evidence="1" type="ORF">SAMN04488028_11012</name>
</gene>
<dbReference type="Gene3D" id="2.60.120.10">
    <property type="entry name" value="Jelly Rolls"/>
    <property type="match status" value="1"/>
</dbReference>
<dbReference type="InterPro" id="IPR014710">
    <property type="entry name" value="RmlC-like_jellyroll"/>
</dbReference>
<evidence type="ECO:0000313" key="2">
    <source>
        <dbReference type="Proteomes" id="UP000184474"/>
    </source>
</evidence>
<sequence>MTTNDIEPSKAHQLVDAVDYLSDSVVIRSIIEKKTGTVSLSSFDTGQKLATKISPFDRLIQVIDGTAEVVIDGHATLLETGQLMIIPAHSSNSIKAHVRFKILSTIIKSGYEDISV</sequence>
<dbReference type="PANTHER" id="PTHR37694:SF1">
    <property type="entry name" value="SLR8022 PROTEIN"/>
    <property type="match status" value="1"/>
</dbReference>
<accession>A0A1M6VVC5</accession>
<evidence type="ECO:0000313" key="1">
    <source>
        <dbReference type="EMBL" id="SHK85381.1"/>
    </source>
</evidence>
<proteinExistence type="predicted"/>
<dbReference type="PANTHER" id="PTHR37694">
    <property type="entry name" value="SLR8022 PROTEIN"/>
    <property type="match status" value="1"/>
</dbReference>
<evidence type="ECO:0008006" key="3">
    <source>
        <dbReference type="Google" id="ProtNLM"/>
    </source>
</evidence>
<dbReference type="Proteomes" id="UP000184474">
    <property type="component" value="Unassembled WGS sequence"/>
</dbReference>